<sequence length="97" mass="10780">MYVVDGIAYAGEPVAGIEVASARYVGNSILLVTFSTGEVHLFDVTCLLHMPVFKPLEDETVVQDFKVEFGILTWCDGEVDIAPEALYERSYEYQQVA</sequence>
<dbReference type="InterPro" id="IPR018841">
    <property type="entry name" value="DUF2442"/>
</dbReference>
<dbReference type="Proteomes" id="UP000405524">
    <property type="component" value="Unassembled WGS sequence"/>
</dbReference>
<dbReference type="InterPro" id="IPR036782">
    <property type="entry name" value="NE0471-like_N"/>
</dbReference>
<dbReference type="SUPFAM" id="SSF143880">
    <property type="entry name" value="NE0471 N-terminal domain-like"/>
    <property type="match status" value="1"/>
</dbReference>
<evidence type="ECO:0000313" key="2">
    <source>
        <dbReference type="Proteomes" id="UP000405524"/>
    </source>
</evidence>
<accession>A0A5K1J3C4</accession>
<dbReference type="Pfam" id="PF10387">
    <property type="entry name" value="DUF2442"/>
    <property type="match status" value="1"/>
</dbReference>
<gene>
    <name evidence="1" type="ORF">JKKLCJKK_00792</name>
</gene>
<reference evidence="1 2" key="1">
    <citation type="submission" date="2019-10" db="EMBL/GenBank/DDBJ databases">
        <authorList>
            <person name="Wolf R A."/>
        </authorList>
    </citation>
    <scope>NUCLEOTIDE SEQUENCE [LARGE SCALE GENOMIC DNA]</scope>
    <source>
        <strain evidence="1">Collinsella_intestinalis_DSM_13632</strain>
    </source>
</reference>
<evidence type="ECO:0000313" key="1">
    <source>
        <dbReference type="EMBL" id="VWL96834.1"/>
    </source>
</evidence>
<dbReference type="OrthoDB" id="427321at2"/>
<proteinExistence type="predicted"/>
<name>A0A5K1J3C4_9ACTN</name>
<dbReference type="RefSeq" id="WP_152063437.1">
    <property type="nucleotide sequence ID" value="NZ_CABWIC010000011.1"/>
</dbReference>
<dbReference type="EMBL" id="CABWIC010000011">
    <property type="protein sequence ID" value="VWL96834.1"/>
    <property type="molecule type" value="Genomic_DNA"/>
</dbReference>
<dbReference type="Gene3D" id="3.30.2020.10">
    <property type="entry name" value="NE0471-like N-terminal domain"/>
    <property type="match status" value="1"/>
</dbReference>
<protein>
    <recommendedName>
        <fullName evidence="3">DUF2442 domain-containing protein</fullName>
    </recommendedName>
</protein>
<organism evidence="1 2">
    <name type="scientific">Collinsella intestinalis</name>
    <dbReference type="NCBI Taxonomy" id="147207"/>
    <lineage>
        <taxon>Bacteria</taxon>
        <taxon>Bacillati</taxon>
        <taxon>Actinomycetota</taxon>
        <taxon>Coriobacteriia</taxon>
        <taxon>Coriobacteriales</taxon>
        <taxon>Coriobacteriaceae</taxon>
        <taxon>Collinsella</taxon>
    </lineage>
</organism>
<dbReference type="AlphaFoldDB" id="A0A5K1J3C4"/>
<dbReference type="GeneID" id="77465779"/>
<evidence type="ECO:0008006" key="3">
    <source>
        <dbReference type="Google" id="ProtNLM"/>
    </source>
</evidence>